<evidence type="ECO:0000313" key="8">
    <source>
        <dbReference type="Proteomes" id="UP000178259"/>
    </source>
</evidence>
<dbReference type="AlphaFoldDB" id="A0A1G1Z127"/>
<keyword evidence="5" id="KW-0694">RNA-binding</keyword>
<evidence type="ECO:0000256" key="3">
    <source>
        <dbReference type="ARBA" id="ARBA00023274"/>
    </source>
</evidence>
<dbReference type="NCBIfam" id="TIGR01079">
    <property type="entry name" value="rplX_bact"/>
    <property type="match status" value="1"/>
</dbReference>
<sequence length="101" mass="11117">MNIKKGDKVLITKGKDRSKSGKVIKIFVESNKVVIDGLNLVKKTVKPKKQGEKGQIIAVPSPLAVSNVKLICQSCGEPTKVGHRTINQKKERYCKKCKATN</sequence>
<keyword evidence="2 5" id="KW-0689">Ribosomal protein</keyword>
<dbReference type="CDD" id="cd06089">
    <property type="entry name" value="KOW_RPL26"/>
    <property type="match status" value="1"/>
</dbReference>
<dbReference type="SMART" id="SM00739">
    <property type="entry name" value="KOW"/>
    <property type="match status" value="1"/>
</dbReference>
<accession>A0A1G1Z127</accession>
<dbReference type="Pfam" id="PF17136">
    <property type="entry name" value="ribosomal_L24"/>
    <property type="match status" value="1"/>
</dbReference>
<dbReference type="GO" id="GO:0006412">
    <property type="term" value="P:translation"/>
    <property type="evidence" value="ECO:0007669"/>
    <property type="project" value="UniProtKB-UniRule"/>
</dbReference>
<dbReference type="InterPro" id="IPR057264">
    <property type="entry name" value="Ribosomal_uL24_C"/>
</dbReference>
<name>A0A1G1Z127_9BACT</name>
<dbReference type="InterPro" id="IPR005824">
    <property type="entry name" value="KOW"/>
</dbReference>
<dbReference type="SUPFAM" id="SSF50104">
    <property type="entry name" value="Translation proteins SH3-like domain"/>
    <property type="match status" value="1"/>
</dbReference>
<evidence type="ECO:0000256" key="2">
    <source>
        <dbReference type="ARBA" id="ARBA00022980"/>
    </source>
</evidence>
<reference evidence="7 8" key="1">
    <citation type="journal article" date="2016" name="Nat. Commun.">
        <title>Thousands of microbial genomes shed light on interconnected biogeochemical processes in an aquifer system.</title>
        <authorList>
            <person name="Anantharaman K."/>
            <person name="Brown C.T."/>
            <person name="Hug L.A."/>
            <person name="Sharon I."/>
            <person name="Castelle C.J."/>
            <person name="Probst A.J."/>
            <person name="Thomas B.C."/>
            <person name="Singh A."/>
            <person name="Wilkins M.J."/>
            <person name="Karaoz U."/>
            <person name="Brodie E.L."/>
            <person name="Williams K.H."/>
            <person name="Hubbard S.S."/>
            <person name="Banfield J.F."/>
        </authorList>
    </citation>
    <scope>NUCLEOTIDE SEQUENCE [LARGE SCALE GENOMIC DNA]</scope>
</reference>
<dbReference type="Pfam" id="PF00467">
    <property type="entry name" value="KOW"/>
    <property type="match status" value="1"/>
</dbReference>
<comment type="subunit">
    <text evidence="5">Part of the 50S ribosomal subunit.</text>
</comment>
<dbReference type="GO" id="GO:0003735">
    <property type="term" value="F:structural constituent of ribosome"/>
    <property type="evidence" value="ECO:0007669"/>
    <property type="project" value="InterPro"/>
</dbReference>
<dbReference type="Gene3D" id="2.30.30.30">
    <property type="match status" value="1"/>
</dbReference>
<dbReference type="PANTHER" id="PTHR12903">
    <property type="entry name" value="MITOCHONDRIAL RIBOSOMAL PROTEIN L24"/>
    <property type="match status" value="1"/>
</dbReference>
<evidence type="ECO:0000259" key="6">
    <source>
        <dbReference type="SMART" id="SM00739"/>
    </source>
</evidence>
<comment type="caution">
    <text evidence="7">The sequence shown here is derived from an EMBL/GenBank/DDBJ whole genome shotgun (WGS) entry which is preliminary data.</text>
</comment>
<dbReference type="EMBL" id="MHIW01000030">
    <property type="protein sequence ID" value="OGY58343.1"/>
    <property type="molecule type" value="Genomic_DNA"/>
</dbReference>
<keyword evidence="3 5" id="KW-0687">Ribonucleoprotein</keyword>
<organism evidence="7 8">
    <name type="scientific">Candidatus Colwellbacteria bacterium RIFCSPHIGHO2_12_FULL_43_12</name>
    <dbReference type="NCBI Taxonomy" id="1797688"/>
    <lineage>
        <taxon>Bacteria</taxon>
        <taxon>Candidatus Colwelliibacteriota</taxon>
    </lineage>
</organism>
<gene>
    <name evidence="5" type="primary">rplX</name>
    <name evidence="7" type="ORF">A3E61_01245</name>
</gene>
<dbReference type="InterPro" id="IPR041988">
    <property type="entry name" value="Ribosomal_uL24_KOW"/>
</dbReference>
<dbReference type="HAMAP" id="MF_01326_B">
    <property type="entry name" value="Ribosomal_uL24_B"/>
    <property type="match status" value="1"/>
</dbReference>
<feature type="domain" description="KOW" evidence="6">
    <location>
        <begin position="2"/>
        <end position="29"/>
    </location>
</feature>
<dbReference type="InterPro" id="IPR014722">
    <property type="entry name" value="Rib_uL2_dom2"/>
</dbReference>
<dbReference type="GO" id="GO:0019843">
    <property type="term" value="F:rRNA binding"/>
    <property type="evidence" value="ECO:0007669"/>
    <property type="project" value="UniProtKB-UniRule"/>
</dbReference>
<comment type="similarity">
    <text evidence="1 5">Belongs to the universal ribosomal protein uL24 family.</text>
</comment>
<dbReference type="GO" id="GO:0005840">
    <property type="term" value="C:ribosome"/>
    <property type="evidence" value="ECO:0007669"/>
    <property type="project" value="UniProtKB-KW"/>
</dbReference>
<protein>
    <recommendedName>
        <fullName evidence="4 5">Large ribosomal subunit protein uL24</fullName>
    </recommendedName>
</protein>
<dbReference type="GO" id="GO:1990904">
    <property type="term" value="C:ribonucleoprotein complex"/>
    <property type="evidence" value="ECO:0007669"/>
    <property type="project" value="UniProtKB-KW"/>
</dbReference>
<evidence type="ECO:0000256" key="5">
    <source>
        <dbReference type="HAMAP-Rule" id="MF_01326"/>
    </source>
</evidence>
<evidence type="ECO:0000256" key="4">
    <source>
        <dbReference type="ARBA" id="ARBA00035206"/>
    </source>
</evidence>
<proteinExistence type="inferred from homology"/>
<evidence type="ECO:0000256" key="1">
    <source>
        <dbReference type="ARBA" id="ARBA00010618"/>
    </source>
</evidence>
<comment type="function">
    <text evidence="5">One of the proteins that surrounds the polypeptide exit tunnel on the outside of the subunit.</text>
</comment>
<keyword evidence="5" id="KW-0699">rRNA-binding</keyword>
<dbReference type="InterPro" id="IPR008991">
    <property type="entry name" value="Translation_prot_SH3-like_sf"/>
</dbReference>
<dbReference type="Proteomes" id="UP000178259">
    <property type="component" value="Unassembled WGS sequence"/>
</dbReference>
<comment type="function">
    <text evidence="5">One of two assembly initiator proteins, it binds directly to the 5'-end of the 23S rRNA, where it nucleates assembly of the 50S subunit.</text>
</comment>
<dbReference type="InterPro" id="IPR003256">
    <property type="entry name" value="Ribosomal_uL24"/>
</dbReference>
<evidence type="ECO:0000313" key="7">
    <source>
        <dbReference type="EMBL" id="OGY58343.1"/>
    </source>
</evidence>